<dbReference type="InterPro" id="IPR057003">
    <property type="entry name" value="Phage_tail_terminator_2"/>
</dbReference>
<dbReference type="Pfam" id="PF23841">
    <property type="entry name" value="Phage_tail_terminator_2"/>
    <property type="match status" value="1"/>
</dbReference>
<dbReference type="EMBL" id="KP027195">
    <property type="protein sequence ID" value="AJD82106.1"/>
    <property type="molecule type" value="Genomic_DNA"/>
</dbReference>
<organism evidence="1 2">
    <name type="scientific">Mycobacterium phage Cosmo</name>
    <dbReference type="NCBI Taxonomy" id="1567467"/>
    <lineage>
        <taxon>Viruses</taxon>
        <taxon>Duplodnaviria</taxon>
        <taxon>Heunggongvirae</taxon>
        <taxon>Uroviricota</taxon>
        <taxon>Caudoviricetes</taxon>
        <taxon>Vilmaviridae</taxon>
        <taxon>Wildcatvirus</taxon>
        <taxon>Wildcatvirus wildcat</taxon>
        <taxon>Mycobacterium virus Wildcat</taxon>
    </lineage>
</organism>
<evidence type="ECO:0000313" key="1">
    <source>
        <dbReference type="EMBL" id="AJD82106.1"/>
    </source>
</evidence>
<name>A0A0B5A4U6_9CAUD</name>
<sequence length="170" mass="19524">MADFLPDWWEGPEYLDVEDLFAQHFQKLLPNVRVCHWIQPDWYIPTGFVDATPTYGTEPTLRLWRQPGQRDDESTTDAPLLQFAAVTRSHGDSIQLIEFVHTVMRALNNGHKIKYNGQLVGIKNVGLWLGPQTIPEGPIDEFFVPVTYKFTVAGKKLQPNYRKILDSLND</sequence>
<accession>A0A0B5A4U6</accession>
<dbReference type="Proteomes" id="UP000031718">
    <property type="component" value="Segment"/>
</dbReference>
<evidence type="ECO:0000313" key="2">
    <source>
        <dbReference type="Proteomes" id="UP000031718"/>
    </source>
</evidence>
<reference evidence="1 2" key="1">
    <citation type="submission" date="2014-10" db="EMBL/GenBank/DDBJ databases">
        <authorList>
            <person name="Mackenzie J."/>
            <person name="Lekholoane M."/>
            <person name="Leqhaoe R."/>
            <person name="Mcunu Z."/>
            <person name="Mzobe Z."/>
            <person name="Rodel H."/>
            <person name="Seagreen C."/>
            <person name="Mazeka N."/>
            <person name="Larsen M.H."/>
            <person name="Rubin E.J."/>
            <person name="Russell D.A."/>
            <person name="Guerrero C.A."/>
            <person name="Bowman C.A."/>
            <person name="Jacobs-Sera D."/>
            <person name="Hendrix R.W."/>
            <person name="Hatfull G.F."/>
        </authorList>
    </citation>
    <scope>NUCLEOTIDE SEQUENCE [LARGE SCALE GENOMIC DNA]</scope>
</reference>
<proteinExistence type="predicted"/>
<gene>
    <name evidence="1" type="primary">34</name>
    <name evidence="1" type="ORF">COSMO_34</name>
</gene>
<protein>
    <submittedName>
        <fullName evidence="1">Tail terminator</fullName>
    </submittedName>
</protein>